<organism evidence="1">
    <name type="scientific">Mesocestoides corti</name>
    <name type="common">Flatworm</name>
    <dbReference type="NCBI Taxonomy" id="53468"/>
    <lineage>
        <taxon>Eukaryota</taxon>
        <taxon>Metazoa</taxon>
        <taxon>Spiralia</taxon>
        <taxon>Lophotrochozoa</taxon>
        <taxon>Platyhelminthes</taxon>
        <taxon>Cestoda</taxon>
        <taxon>Eucestoda</taxon>
        <taxon>Cyclophyllidea</taxon>
        <taxon>Mesocestoididae</taxon>
        <taxon>Mesocestoides</taxon>
    </lineage>
</organism>
<dbReference type="WBParaSite" id="MCU_012636-RA">
    <property type="protein sequence ID" value="MCU_012636-RA"/>
    <property type="gene ID" value="MCU_012636"/>
</dbReference>
<proteinExistence type="predicted"/>
<accession>A0A5K3G3F0</accession>
<dbReference type="AlphaFoldDB" id="A0A5K3G3F0"/>
<protein>
    <submittedName>
        <fullName evidence="1">Uncharacterized protein</fullName>
    </submittedName>
</protein>
<name>A0A5K3G3F0_MESCO</name>
<reference evidence="1" key="1">
    <citation type="submission" date="2019-11" db="UniProtKB">
        <authorList>
            <consortium name="WormBaseParasite"/>
        </authorList>
    </citation>
    <scope>IDENTIFICATION</scope>
</reference>
<sequence length="54" mass="5969">RAVIYTVAPHSPSPTAIPRPIPLLAPVTRQTKPRKSDSLLDISYSISAQKQYTH</sequence>
<evidence type="ECO:0000313" key="1">
    <source>
        <dbReference type="WBParaSite" id="MCU_012636-RA"/>
    </source>
</evidence>